<dbReference type="OMA" id="DGPSWMI"/>
<name>A0A0L0DFT7_THETB</name>
<evidence type="ECO:0000313" key="3">
    <source>
        <dbReference type="EMBL" id="KNC51164.1"/>
    </source>
</evidence>
<feature type="domain" description="Amine oxidase" evidence="2">
    <location>
        <begin position="45"/>
        <end position="330"/>
    </location>
</feature>
<dbReference type="eggNOG" id="ENOG502QQ27">
    <property type="taxonomic scope" value="Eukaryota"/>
</dbReference>
<dbReference type="GO" id="GO:0016491">
    <property type="term" value="F:oxidoreductase activity"/>
    <property type="evidence" value="ECO:0007669"/>
    <property type="project" value="InterPro"/>
</dbReference>
<dbReference type="Gene3D" id="3.50.50.60">
    <property type="entry name" value="FAD/NAD(P)-binding domain"/>
    <property type="match status" value="1"/>
</dbReference>
<organism evidence="3 4">
    <name type="scientific">Thecamonas trahens ATCC 50062</name>
    <dbReference type="NCBI Taxonomy" id="461836"/>
    <lineage>
        <taxon>Eukaryota</taxon>
        <taxon>Apusozoa</taxon>
        <taxon>Apusomonadida</taxon>
        <taxon>Apusomonadidae</taxon>
        <taxon>Thecamonas</taxon>
    </lineage>
</organism>
<reference evidence="3 4" key="1">
    <citation type="submission" date="2010-05" db="EMBL/GenBank/DDBJ databases">
        <title>The Genome Sequence of Thecamonas trahens ATCC 50062.</title>
        <authorList>
            <consortium name="The Broad Institute Genome Sequencing Platform"/>
            <person name="Russ C."/>
            <person name="Cuomo C."/>
            <person name="Shea T."/>
            <person name="Young S.K."/>
            <person name="Zeng Q."/>
            <person name="Koehrsen M."/>
            <person name="Haas B."/>
            <person name="Borodovsky M."/>
            <person name="Guigo R."/>
            <person name="Alvarado L."/>
            <person name="Berlin A."/>
            <person name="Bochicchio J."/>
            <person name="Borenstein D."/>
            <person name="Chapman S."/>
            <person name="Chen Z."/>
            <person name="Freedman E."/>
            <person name="Gellesch M."/>
            <person name="Goldberg J."/>
            <person name="Griggs A."/>
            <person name="Gujja S."/>
            <person name="Heilman E."/>
            <person name="Heiman D."/>
            <person name="Hepburn T."/>
            <person name="Howarth C."/>
            <person name="Jen D."/>
            <person name="Larson L."/>
            <person name="Mehta T."/>
            <person name="Park D."/>
            <person name="Pearson M."/>
            <person name="Roberts A."/>
            <person name="Saif S."/>
            <person name="Shenoy N."/>
            <person name="Sisk P."/>
            <person name="Stolte C."/>
            <person name="Sykes S."/>
            <person name="Thomson T."/>
            <person name="Walk T."/>
            <person name="White J."/>
            <person name="Yandava C."/>
            <person name="Burger G."/>
            <person name="Gray M.W."/>
            <person name="Holland P.W.H."/>
            <person name="King N."/>
            <person name="Lang F.B.F."/>
            <person name="Roger A.J."/>
            <person name="Ruiz-Trillo I."/>
            <person name="Lander E."/>
            <person name="Nusbaum C."/>
        </authorList>
    </citation>
    <scope>NUCLEOTIDE SEQUENCE [LARGE SCALE GENOMIC DNA]</scope>
    <source>
        <strain evidence="3 4">ATCC 50062</strain>
    </source>
</reference>
<evidence type="ECO:0000259" key="2">
    <source>
        <dbReference type="Pfam" id="PF01593"/>
    </source>
</evidence>
<dbReference type="PANTHER" id="PTHR43734:SF4">
    <property type="entry name" value="AMINE OXIDASE DOMAIN-CONTAINING PROTEIN"/>
    <property type="match status" value="1"/>
</dbReference>
<dbReference type="SUPFAM" id="SSF51905">
    <property type="entry name" value="FAD/NAD(P)-binding domain"/>
    <property type="match status" value="1"/>
</dbReference>
<dbReference type="GeneID" id="25565659"/>
<dbReference type="InterPro" id="IPR036188">
    <property type="entry name" value="FAD/NAD-bd_sf"/>
</dbReference>
<dbReference type="AlphaFoldDB" id="A0A0L0DFT7"/>
<sequence>MVALLGLYLVSNLYSSGGLAGTGRGQSGSHLDKDARIVILGAGVTGLGAAYRLNELGHRDWAVYEMADKPVGLAQSVVDDQGFTWDIGVHVLFSHFGYFDTLLDAHLPVDEWQYHTRSSPIYMRDRFVGYPLQNNVWRLPPADAEKCLVGLLEVHDDAVGGVTKPKPHTFAEWVDQSFGSGIAEVFMTPYNFKVWAHPTTELNPTWVGERVATIDFKRILSNMVNEFEDVHWGPNARFRYPSRGAGKIWENVYRGLPRSRFNFEMEALEINVDDPNNKYVAFADGTRVPFDALISTIPMDKLLTRIANRPDLAAWGSEKGAFKRQTVNLVGVGVEGITPAAWNSSHWIYFPEEIYPFYRITLLTNFSPYMVPKPGEQYSVLVEVSESKYRKVDQATLVDDVIAGLKHAGVIPDGAPIVSRWQERFDYGYPVPYVELTEHVLRANDELLQLGIWSRGRFGNWRYVTGNQDHVCMQGVQAVDNILFGDYEEIVYEPNVVNGKKGQRKILPPKIKDHWDVVIPGCASHLATWLTPLLDDLAAADIVPRVFVYSSCESDDSLPDTVTSNYDIRMMSAPEASSRTANLVTYASHVLANYDDLNPITFFLPGAATMGASLTHPSPHDFDITSSYENRGHFMYQKADGVTDPHFCTFFEALYAFDGLDCPTVFDSAAAFHISRGTLLHLLPQDYQDLLKHA</sequence>
<keyword evidence="1" id="KW-0732">Signal</keyword>
<accession>A0A0L0DFT7</accession>
<dbReference type="InterPro" id="IPR002937">
    <property type="entry name" value="Amino_oxidase"/>
</dbReference>
<evidence type="ECO:0000313" key="4">
    <source>
        <dbReference type="Proteomes" id="UP000054408"/>
    </source>
</evidence>
<dbReference type="STRING" id="461836.A0A0L0DFT7"/>
<proteinExistence type="predicted"/>
<dbReference type="RefSeq" id="XP_013756366.1">
    <property type="nucleotide sequence ID" value="XM_013900912.1"/>
</dbReference>
<keyword evidence="4" id="KW-1185">Reference proteome</keyword>
<dbReference type="PANTHER" id="PTHR43734">
    <property type="entry name" value="PHYTOENE DESATURASE"/>
    <property type="match status" value="1"/>
</dbReference>
<dbReference type="OrthoDB" id="38045at2759"/>
<protein>
    <submittedName>
        <fullName evidence="3">UDP-galactopyranose mutase</fullName>
    </submittedName>
</protein>
<dbReference type="EMBL" id="GL349465">
    <property type="protein sequence ID" value="KNC51164.1"/>
    <property type="molecule type" value="Genomic_DNA"/>
</dbReference>
<feature type="signal peptide" evidence="1">
    <location>
        <begin position="1"/>
        <end position="20"/>
    </location>
</feature>
<feature type="chain" id="PRO_5005537535" evidence="1">
    <location>
        <begin position="21"/>
        <end position="694"/>
    </location>
</feature>
<gene>
    <name evidence="3" type="ORF">AMSG_06515</name>
</gene>
<dbReference type="Proteomes" id="UP000054408">
    <property type="component" value="Unassembled WGS sequence"/>
</dbReference>
<evidence type="ECO:0000256" key="1">
    <source>
        <dbReference type="SAM" id="SignalP"/>
    </source>
</evidence>
<dbReference type="Pfam" id="PF01593">
    <property type="entry name" value="Amino_oxidase"/>
    <property type="match status" value="1"/>
</dbReference>